<accession>M5RQJ7</accession>
<organism evidence="1 2">
    <name type="scientific">Rhodopirellula maiorica SM1</name>
    <dbReference type="NCBI Taxonomy" id="1265738"/>
    <lineage>
        <taxon>Bacteria</taxon>
        <taxon>Pseudomonadati</taxon>
        <taxon>Planctomycetota</taxon>
        <taxon>Planctomycetia</taxon>
        <taxon>Pirellulales</taxon>
        <taxon>Pirellulaceae</taxon>
        <taxon>Novipirellula</taxon>
    </lineage>
</organism>
<dbReference type="PATRIC" id="fig|1265738.3.peg.1451"/>
<proteinExistence type="predicted"/>
<evidence type="ECO:0000313" key="1">
    <source>
        <dbReference type="EMBL" id="EMI21613.1"/>
    </source>
</evidence>
<protein>
    <submittedName>
        <fullName evidence="1">Sulfatase</fullName>
    </submittedName>
</protein>
<name>M5RQJ7_9BACT</name>
<dbReference type="EMBL" id="ANOG01000219">
    <property type="protein sequence ID" value="EMI21613.1"/>
    <property type="molecule type" value="Genomic_DNA"/>
</dbReference>
<dbReference type="Proteomes" id="UP000011991">
    <property type="component" value="Unassembled WGS sequence"/>
</dbReference>
<gene>
    <name evidence="1" type="ORF">RMSM_01461</name>
</gene>
<dbReference type="InterPro" id="IPR017850">
    <property type="entry name" value="Alkaline_phosphatase_core_sf"/>
</dbReference>
<dbReference type="AlphaFoldDB" id="M5RQJ7"/>
<comment type="caution">
    <text evidence="1">The sequence shown here is derived from an EMBL/GenBank/DDBJ whole genome shotgun (WGS) entry which is preliminary data.</text>
</comment>
<keyword evidence="2" id="KW-1185">Reference proteome</keyword>
<evidence type="ECO:0000313" key="2">
    <source>
        <dbReference type="Proteomes" id="UP000011991"/>
    </source>
</evidence>
<reference evidence="1 2" key="1">
    <citation type="journal article" date="2013" name="Mar. Genomics">
        <title>Expression of sulfatases in Rhodopirellula baltica and the diversity of sulfatases in the genus Rhodopirellula.</title>
        <authorList>
            <person name="Wegner C.E."/>
            <person name="Richter-Heitmann T."/>
            <person name="Klindworth A."/>
            <person name="Klockow C."/>
            <person name="Richter M."/>
            <person name="Achstetter T."/>
            <person name="Glockner F.O."/>
            <person name="Harder J."/>
        </authorList>
    </citation>
    <scope>NUCLEOTIDE SEQUENCE [LARGE SCALE GENOMIC DNA]</scope>
    <source>
        <strain evidence="1 2">SM1</strain>
    </source>
</reference>
<sequence>MRTYGCQVRLLDRMLALLLEYVGDLDPLVVLVGTSGFSLGQNQTIGYRAGPLRSSHHRVPMIVSDLGPVREKRVVNANSLPAMLAKIKTRPDCLVDPSVWASGDSEFDPRVLTRDGKGSVAVTTSRWYHVRDADQHDRLYLKPDDLEDQNDVSRLRPDIVDLLGE</sequence>
<dbReference type="SUPFAM" id="SSF53649">
    <property type="entry name" value="Alkaline phosphatase-like"/>
    <property type="match status" value="1"/>
</dbReference>